<dbReference type="PROSITE" id="PS51257">
    <property type="entry name" value="PROKAR_LIPOPROTEIN"/>
    <property type="match status" value="1"/>
</dbReference>
<dbReference type="Proteomes" id="UP000886339">
    <property type="component" value="Unassembled WGS sequence"/>
</dbReference>
<evidence type="ECO:0000256" key="3">
    <source>
        <dbReference type="ARBA" id="ARBA00023139"/>
    </source>
</evidence>
<dbReference type="EMBL" id="DRLF01000200">
    <property type="protein sequence ID" value="HEC06307.1"/>
    <property type="molecule type" value="Genomic_DNA"/>
</dbReference>
<keyword evidence="4" id="KW-0449">Lipoprotein</keyword>
<feature type="signal peptide" evidence="5">
    <location>
        <begin position="1"/>
        <end position="22"/>
    </location>
</feature>
<keyword evidence="3" id="KW-0564">Palmitate</keyword>
<keyword evidence="1 5" id="KW-0732">Signal</keyword>
<evidence type="ECO:0000256" key="4">
    <source>
        <dbReference type="ARBA" id="ARBA00023288"/>
    </source>
</evidence>
<dbReference type="Pfam" id="PF09864">
    <property type="entry name" value="MliC"/>
    <property type="match status" value="1"/>
</dbReference>
<feature type="domain" description="C-type lysozyme inhibitor" evidence="6">
    <location>
        <begin position="34"/>
        <end position="93"/>
    </location>
</feature>
<dbReference type="AlphaFoldDB" id="A0A831RUI9"/>
<protein>
    <recommendedName>
        <fullName evidence="6">C-type lysozyme inhibitor domain-containing protein</fullName>
    </recommendedName>
</protein>
<evidence type="ECO:0000256" key="2">
    <source>
        <dbReference type="ARBA" id="ARBA00023136"/>
    </source>
</evidence>
<keyword evidence="2" id="KW-0472">Membrane</keyword>
<proteinExistence type="predicted"/>
<reference evidence="7" key="1">
    <citation type="journal article" date="2020" name="mSystems">
        <title>Genome- and Community-Level Interaction Insights into Carbon Utilization and Element Cycling Functions of Hydrothermarchaeota in Hydrothermal Sediment.</title>
        <authorList>
            <person name="Zhou Z."/>
            <person name="Liu Y."/>
            <person name="Xu W."/>
            <person name="Pan J."/>
            <person name="Luo Z.H."/>
            <person name="Li M."/>
        </authorList>
    </citation>
    <scope>NUCLEOTIDE SEQUENCE [LARGE SCALE GENOMIC DNA]</scope>
    <source>
        <strain evidence="7">HyVt-458</strain>
    </source>
</reference>
<dbReference type="Gene3D" id="2.40.128.200">
    <property type="match status" value="1"/>
</dbReference>
<evidence type="ECO:0000256" key="5">
    <source>
        <dbReference type="SAM" id="SignalP"/>
    </source>
</evidence>
<feature type="chain" id="PRO_5032631990" description="C-type lysozyme inhibitor domain-containing protein" evidence="5">
    <location>
        <begin position="23"/>
        <end position="111"/>
    </location>
</feature>
<name>A0A831RUI9_9GAMM</name>
<sequence length="111" mass="12157">MTYRTCLPLLTAMGLTACSLFAGTGPENTVTLSYQCNGNIPLTVDLTQTQARVVLKDKIFVLPRRSDMKGERYVSDDHQTLFLRKGDNAVLAVSAGHGVLRCRQSESTPKP</sequence>
<evidence type="ECO:0000259" key="6">
    <source>
        <dbReference type="Pfam" id="PF09864"/>
    </source>
</evidence>
<organism evidence="7">
    <name type="scientific">Thiolapillus brandeum</name>
    <dbReference type="NCBI Taxonomy" id="1076588"/>
    <lineage>
        <taxon>Bacteria</taxon>
        <taxon>Pseudomonadati</taxon>
        <taxon>Pseudomonadota</taxon>
        <taxon>Gammaproteobacteria</taxon>
        <taxon>Chromatiales</taxon>
        <taxon>Sedimenticolaceae</taxon>
        <taxon>Thiolapillus</taxon>
    </lineage>
</organism>
<evidence type="ECO:0000256" key="1">
    <source>
        <dbReference type="ARBA" id="ARBA00022729"/>
    </source>
</evidence>
<gene>
    <name evidence="7" type="ORF">ENJ12_05625</name>
</gene>
<dbReference type="SUPFAM" id="SSF141488">
    <property type="entry name" value="YdhA-like"/>
    <property type="match status" value="1"/>
</dbReference>
<comment type="caution">
    <text evidence="7">The sequence shown here is derived from an EMBL/GenBank/DDBJ whole genome shotgun (WGS) entry which is preliminary data.</text>
</comment>
<dbReference type="InterPro" id="IPR036328">
    <property type="entry name" value="MliC_sf"/>
</dbReference>
<evidence type="ECO:0000313" key="7">
    <source>
        <dbReference type="EMBL" id="HEC06307.1"/>
    </source>
</evidence>
<accession>A0A831RUI9</accession>
<dbReference type="InterPro" id="IPR018660">
    <property type="entry name" value="MliC"/>
</dbReference>